<proteinExistence type="predicted"/>
<dbReference type="AlphaFoldDB" id="A0A0J8B7Q0"/>
<protein>
    <submittedName>
        <fullName evidence="1">Uncharacterized protein</fullName>
    </submittedName>
</protein>
<gene>
    <name evidence="1" type="ORF">BVRB_7g179550</name>
</gene>
<name>A0A0J8B7Q0_BETVV</name>
<sequence length="33" mass="3771">MVQSSMVNKLKNGTQVSKTLDYRTIRSNLQDSK</sequence>
<organism evidence="1 2">
    <name type="scientific">Beta vulgaris subsp. vulgaris</name>
    <name type="common">Beet</name>
    <dbReference type="NCBI Taxonomy" id="3555"/>
    <lineage>
        <taxon>Eukaryota</taxon>
        <taxon>Viridiplantae</taxon>
        <taxon>Streptophyta</taxon>
        <taxon>Embryophyta</taxon>
        <taxon>Tracheophyta</taxon>
        <taxon>Spermatophyta</taxon>
        <taxon>Magnoliopsida</taxon>
        <taxon>eudicotyledons</taxon>
        <taxon>Gunneridae</taxon>
        <taxon>Pentapetalae</taxon>
        <taxon>Caryophyllales</taxon>
        <taxon>Chenopodiaceae</taxon>
        <taxon>Betoideae</taxon>
        <taxon>Beta</taxon>
    </lineage>
</organism>
<evidence type="ECO:0000313" key="2">
    <source>
        <dbReference type="Proteomes" id="UP000035740"/>
    </source>
</evidence>
<dbReference type="Proteomes" id="UP000035740">
    <property type="component" value="Unassembled WGS sequence"/>
</dbReference>
<dbReference type="EMBL" id="KQ090345">
    <property type="protein sequence ID" value="KMS97006.1"/>
    <property type="molecule type" value="Genomic_DNA"/>
</dbReference>
<reference evidence="1 2" key="1">
    <citation type="journal article" date="2014" name="Nature">
        <title>The genome of the recently domesticated crop plant sugar beet (Beta vulgaris).</title>
        <authorList>
            <person name="Dohm J.C."/>
            <person name="Minoche A.E."/>
            <person name="Holtgrawe D."/>
            <person name="Capella-Gutierrez S."/>
            <person name="Zakrzewski F."/>
            <person name="Tafer H."/>
            <person name="Rupp O."/>
            <person name="Sorensen T.R."/>
            <person name="Stracke R."/>
            <person name="Reinhardt R."/>
            <person name="Goesmann A."/>
            <person name="Kraft T."/>
            <person name="Schulz B."/>
            <person name="Stadler P.F."/>
            <person name="Schmidt T."/>
            <person name="Gabaldon T."/>
            <person name="Lehrach H."/>
            <person name="Weisshaar B."/>
            <person name="Himmelbauer H."/>
        </authorList>
    </citation>
    <scope>NUCLEOTIDE SEQUENCE [LARGE SCALE GENOMIC DNA]</scope>
    <source>
        <tissue evidence="1">Taproot</tissue>
    </source>
</reference>
<keyword evidence="2" id="KW-1185">Reference proteome</keyword>
<evidence type="ECO:0000313" key="1">
    <source>
        <dbReference type="EMBL" id="KMS97006.1"/>
    </source>
</evidence>
<dbReference type="Gramene" id="KMS97006">
    <property type="protein sequence ID" value="KMS97006"/>
    <property type="gene ID" value="BVRB_7g179550"/>
</dbReference>
<accession>A0A0J8B7Q0</accession>